<gene>
    <name evidence="2" type="ORF">AAFF_G00098810</name>
</gene>
<name>A0AAD7RV47_9TELE</name>
<keyword evidence="3" id="KW-1185">Reference proteome</keyword>
<evidence type="ECO:0000313" key="3">
    <source>
        <dbReference type="Proteomes" id="UP001221898"/>
    </source>
</evidence>
<dbReference type="Proteomes" id="UP001221898">
    <property type="component" value="Unassembled WGS sequence"/>
</dbReference>
<proteinExistence type="predicted"/>
<feature type="region of interest" description="Disordered" evidence="1">
    <location>
        <begin position="1"/>
        <end position="38"/>
    </location>
</feature>
<dbReference type="AlphaFoldDB" id="A0AAD7RV47"/>
<protein>
    <submittedName>
        <fullName evidence="2">Uncharacterized protein</fullName>
    </submittedName>
</protein>
<evidence type="ECO:0000256" key="1">
    <source>
        <dbReference type="SAM" id="MobiDB-lite"/>
    </source>
</evidence>
<organism evidence="2 3">
    <name type="scientific">Aldrovandia affinis</name>
    <dbReference type="NCBI Taxonomy" id="143900"/>
    <lineage>
        <taxon>Eukaryota</taxon>
        <taxon>Metazoa</taxon>
        <taxon>Chordata</taxon>
        <taxon>Craniata</taxon>
        <taxon>Vertebrata</taxon>
        <taxon>Euteleostomi</taxon>
        <taxon>Actinopterygii</taxon>
        <taxon>Neopterygii</taxon>
        <taxon>Teleostei</taxon>
        <taxon>Notacanthiformes</taxon>
        <taxon>Halosauridae</taxon>
        <taxon>Aldrovandia</taxon>
    </lineage>
</organism>
<sequence>MSTPSPRQPWPPGKRSQRSRPGTGEESTVLCGPRDLPFPGKQELRWCPGAAQWTSGLVEDHRDPSMK</sequence>
<accession>A0AAD7RV47</accession>
<comment type="caution">
    <text evidence="2">The sequence shown here is derived from an EMBL/GenBank/DDBJ whole genome shotgun (WGS) entry which is preliminary data.</text>
</comment>
<reference evidence="2" key="1">
    <citation type="journal article" date="2023" name="Science">
        <title>Genome structures resolve the early diversification of teleost fishes.</title>
        <authorList>
            <person name="Parey E."/>
            <person name="Louis A."/>
            <person name="Montfort J."/>
            <person name="Bouchez O."/>
            <person name="Roques C."/>
            <person name="Iampietro C."/>
            <person name="Lluch J."/>
            <person name="Castinel A."/>
            <person name="Donnadieu C."/>
            <person name="Desvignes T."/>
            <person name="Floi Bucao C."/>
            <person name="Jouanno E."/>
            <person name="Wen M."/>
            <person name="Mejri S."/>
            <person name="Dirks R."/>
            <person name="Jansen H."/>
            <person name="Henkel C."/>
            <person name="Chen W.J."/>
            <person name="Zahm M."/>
            <person name="Cabau C."/>
            <person name="Klopp C."/>
            <person name="Thompson A.W."/>
            <person name="Robinson-Rechavi M."/>
            <person name="Braasch I."/>
            <person name="Lecointre G."/>
            <person name="Bobe J."/>
            <person name="Postlethwait J.H."/>
            <person name="Berthelot C."/>
            <person name="Roest Crollius H."/>
            <person name="Guiguen Y."/>
        </authorList>
    </citation>
    <scope>NUCLEOTIDE SEQUENCE</scope>
    <source>
        <strain evidence="2">NC1722</strain>
    </source>
</reference>
<feature type="compositionally biased region" description="Pro residues" evidence="1">
    <location>
        <begin position="1"/>
        <end position="12"/>
    </location>
</feature>
<dbReference type="EMBL" id="JAINUG010000164">
    <property type="protein sequence ID" value="KAJ8390961.1"/>
    <property type="molecule type" value="Genomic_DNA"/>
</dbReference>
<evidence type="ECO:0000313" key="2">
    <source>
        <dbReference type="EMBL" id="KAJ8390961.1"/>
    </source>
</evidence>